<feature type="signal peptide" evidence="1">
    <location>
        <begin position="1"/>
        <end position="24"/>
    </location>
</feature>
<dbReference type="RefSeq" id="WP_110346969.1">
    <property type="nucleotide sequence ID" value="NZ_QJHL01000002.1"/>
</dbReference>
<evidence type="ECO:0000313" key="3">
    <source>
        <dbReference type="Proteomes" id="UP000247681"/>
    </source>
</evidence>
<keyword evidence="3" id="KW-1185">Reference proteome</keyword>
<reference evidence="2 3" key="1">
    <citation type="submission" date="2018-05" db="EMBL/GenBank/DDBJ databases">
        <title>Flavobacterium sp. strain IMCC34758, incomplete genome.</title>
        <authorList>
            <person name="Joung Y."/>
        </authorList>
    </citation>
    <scope>NUCLEOTIDE SEQUENCE [LARGE SCALE GENOMIC DNA]</scope>
    <source>
        <strain evidence="2 3">IMCC34758</strain>
    </source>
</reference>
<gene>
    <name evidence="2" type="ORF">DMB68_12425</name>
</gene>
<evidence type="ECO:0000256" key="1">
    <source>
        <dbReference type="SAM" id="SignalP"/>
    </source>
</evidence>
<comment type="caution">
    <text evidence="2">The sequence shown here is derived from an EMBL/GenBank/DDBJ whole genome shotgun (WGS) entry which is preliminary data.</text>
</comment>
<dbReference type="Proteomes" id="UP000247681">
    <property type="component" value="Unassembled WGS sequence"/>
</dbReference>
<feature type="chain" id="PRO_5016146362" evidence="1">
    <location>
        <begin position="25"/>
        <end position="323"/>
    </location>
</feature>
<sequence>MKNYISKSIFSALTIFGFSFFTTAQSPSTNEALGNIALTSYVPEQIENLPSGAENLLINKLNQITSTNGIAASGIDSRFIITANINVLTKDMLATAPPMTALTLDVTFYIGDGLDGKKYSSQTVSVKGVGTNENLAYMEAIKGINVNDESIQNFLSNGKKKIINYYNTRCAQIIKEAQALQAQLKYDEAIYKLTAIPEECTDCYNKAVAIIAPMFDKMINRDCKLKLAQANNLWAANQDVATANQVGEILNSIDPQAGCYNDVKTLSAKISKRVLDLEQREWDYKIETDVNLKRDLIKAYQAVGVAYGNGQAKSVVYNVQGWW</sequence>
<keyword evidence="1" id="KW-0732">Signal</keyword>
<organism evidence="2 3">
    <name type="scientific">Flavobacterium hydrophilum</name>
    <dbReference type="NCBI Taxonomy" id="2211445"/>
    <lineage>
        <taxon>Bacteria</taxon>
        <taxon>Pseudomonadati</taxon>
        <taxon>Bacteroidota</taxon>
        <taxon>Flavobacteriia</taxon>
        <taxon>Flavobacteriales</taxon>
        <taxon>Flavobacteriaceae</taxon>
        <taxon>Flavobacterium</taxon>
    </lineage>
</organism>
<name>A0A2V4C3D1_9FLAO</name>
<dbReference type="AlphaFoldDB" id="A0A2V4C3D1"/>
<dbReference type="EMBL" id="QJHL01000002">
    <property type="protein sequence ID" value="PXY45477.1"/>
    <property type="molecule type" value="Genomic_DNA"/>
</dbReference>
<protein>
    <submittedName>
        <fullName evidence="2">Uncharacterized protein</fullName>
    </submittedName>
</protein>
<proteinExistence type="predicted"/>
<evidence type="ECO:0000313" key="2">
    <source>
        <dbReference type="EMBL" id="PXY45477.1"/>
    </source>
</evidence>
<dbReference type="OrthoDB" id="1049190at2"/>
<accession>A0A2V4C3D1</accession>